<dbReference type="InterPro" id="IPR055179">
    <property type="entry name" value="Tex-like_central_region"/>
</dbReference>
<dbReference type="SUPFAM" id="SSF53098">
    <property type="entry name" value="Ribonuclease H-like"/>
    <property type="match status" value="1"/>
</dbReference>
<dbReference type="RefSeq" id="WP_072903364.1">
    <property type="nucleotide sequence ID" value="NZ_FRAD01000010.1"/>
</dbReference>
<dbReference type="InterPro" id="IPR012340">
    <property type="entry name" value="NA-bd_OB-fold"/>
</dbReference>
<dbReference type="Pfam" id="PF22706">
    <property type="entry name" value="Tex_central_region"/>
    <property type="match status" value="1"/>
</dbReference>
<dbReference type="GO" id="GO:0006139">
    <property type="term" value="P:nucleobase-containing compound metabolic process"/>
    <property type="evidence" value="ECO:0007669"/>
    <property type="project" value="InterPro"/>
</dbReference>
<reference evidence="2 3" key="1">
    <citation type="submission" date="2016-11" db="EMBL/GenBank/DDBJ databases">
        <authorList>
            <person name="Jaros S."/>
            <person name="Januszkiewicz K."/>
            <person name="Wedrychowicz H."/>
        </authorList>
    </citation>
    <scope>NUCLEOTIDE SEQUENCE [LARGE SCALE GENOMIC DNA]</scope>
    <source>
        <strain evidence="2 3">DSM 3090</strain>
    </source>
</reference>
<dbReference type="InterPro" id="IPR023323">
    <property type="entry name" value="Tex-like_dom_sf"/>
</dbReference>
<dbReference type="Pfam" id="PF00575">
    <property type="entry name" value="S1"/>
    <property type="match status" value="1"/>
</dbReference>
<dbReference type="GO" id="GO:0003735">
    <property type="term" value="F:structural constituent of ribosome"/>
    <property type="evidence" value="ECO:0007669"/>
    <property type="project" value="TreeGrafter"/>
</dbReference>
<evidence type="ECO:0000313" key="2">
    <source>
        <dbReference type="EMBL" id="SHJ93649.1"/>
    </source>
</evidence>
<dbReference type="Gene3D" id="3.30.420.140">
    <property type="entry name" value="YqgF/RNase H-like domain"/>
    <property type="match status" value="1"/>
</dbReference>
<dbReference type="GO" id="GO:0006412">
    <property type="term" value="P:translation"/>
    <property type="evidence" value="ECO:0007669"/>
    <property type="project" value="TreeGrafter"/>
</dbReference>
<dbReference type="Gene3D" id="2.40.50.140">
    <property type="entry name" value="Nucleic acid-binding proteins"/>
    <property type="match status" value="1"/>
</dbReference>
<dbReference type="Pfam" id="PF12836">
    <property type="entry name" value="HHH_3"/>
    <property type="match status" value="1"/>
</dbReference>
<dbReference type="InterPro" id="IPR041692">
    <property type="entry name" value="HHH_9"/>
</dbReference>
<dbReference type="GO" id="GO:0003729">
    <property type="term" value="F:mRNA binding"/>
    <property type="evidence" value="ECO:0007669"/>
    <property type="project" value="TreeGrafter"/>
</dbReference>
<dbReference type="InterPro" id="IPR018974">
    <property type="entry name" value="Tex-like_N"/>
</dbReference>
<dbReference type="Gene3D" id="1.10.10.650">
    <property type="entry name" value="RuvA domain 2-like"/>
    <property type="match status" value="1"/>
</dbReference>
<dbReference type="InterPro" id="IPR012337">
    <property type="entry name" value="RNaseH-like_sf"/>
</dbReference>
<dbReference type="FunFam" id="1.10.10.650:FF:000001">
    <property type="entry name" value="S1 RNA-binding domain 1"/>
    <property type="match status" value="1"/>
</dbReference>
<sequence>MDSIIQCLCKELSLKQSQAESVIKLLDEGSTVPFIARYRKEATGGLDDVKLRDFDERLRYLRNLEDRKNTVISSIEEQGKLTEELKSKILKSETLTEIEDLYRPYKQKKRTRATIAVEKGLEPLAKLIFEGNVTDIDGEAEKYINEEKGVKSTQEALQGARDIMAETISDNANFRKWIREFLKKEGKLTCKKSSKAGEDATPYEMYYEYSEAIKNMPGHRILAVNRGEKEDVLSCKIQGDENRILDYIEKNVATHNEKCNSEIFIAAADALKRLIYPSVEREIRAELTEKGEEGAIGIFKENLKALLMQPPVNGKIVLGYDPGFRTGCKIAVLDDTGKVLGTETVFAALPKDDKVKAKKILRDLVVKYNVDVISLGNGTACRESEELIGELIKEVKEKDKRDLSYVIVSEAGASVYSASPLATKEYPDINVSLRGAISIGRRLQDPLAELVKIDPKSLGVGQYQHDVTQKKLEESLKGVVEDSVNNVGVDLNTATPSLLSYVSGINNTIAKNIVEYREENGKFKDRKQLKKVKRLGDKAFEQCAGFLRVSNEKEPLDNTSVHPESYEGARKLLEILGYSKEDILKGGLGDIDSKVKFFGIEVLSEKTGLGTLTLQDIIKELKKPGRDPREELPKPIFKTGILELNQLASGMELMGTVRNVSDFGAFVDIGVHQDGLVHISQLSNKFVKHPLDVVKVGDIVKVKVLDIDEKRGRISLTMKD</sequence>
<dbReference type="FunFam" id="3.30.420.140:FF:000001">
    <property type="entry name" value="RNA-binding transcriptional accessory protein"/>
    <property type="match status" value="1"/>
</dbReference>
<dbReference type="CDD" id="cd05685">
    <property type="entry name" value="S1_Tex"/>
    <property type="match status" value="1"/>
</dbReference>
<dbReference type="Pfam" id="PF09371">
    <property type="entry name" value="Tex_N"/>
    <property type="match status" value="1"/>
</dbReference>
<dbReference type="SUPFAM" id="SSF158832">
    <property type="entry name" value="Tex N-terminal region-like"/>
    <property type="match status" value="1"/>
</dbReference>
<dbReference type="GO" id="GO:0005737">
    <property type="term" value="C:cytoplasm"/>
    <property type="evidence" value="ECO:0007669"/>
    <property type="project" value="UniProtKB-ARBA"/>
</dbReference>
<dbReference type="PANTHER" id="PTHR10724:SF10">
    <property type="entry name" value="S1 RNA-BINDING DOMAIN-CONTAINING PROTEIN 1"/>
    <property type="match status" value="1"/>
</dbReference>
<dbReference type="EMBL" id="FRAD01000010">
    <property type="protein sequence ID" value="SHJ93649.1"/>
    <property type="molecule type" value="Genomic_DNA"/>
</dbReference>
<dbReference type="Pfam" id="PF16921">
    <property type="entry name" value="Tex_YqgF"/>
    <property type="match status" value="1"/>
</dbReference>
<dbReference type="AlphaFoldDB" id="A0A1M6NDG2"/>
<evidence type="ECO:0000313" key="3">
    <source>
        <dbReference type="Proteomes" id="UP000183952"/>
    </source>
</evidence>
<dbReference type="SUPFAM" id="SSF50249">
    <property type="entry name" value="Nucleic acid-binding proteins"/>
    <property type="match status" value="1"/>
</dbReference>
<dbReference type="InterPro" id="IPR003029">
    <property type="entry name" value="S1_domain"/>
</dbReference>
<dbReference type="SMART" id="SM00732">
    <property type="entry name" value="YqgFc"/>
    <property type="match status" value="1"/>
</dbReference>
<dbReference type="SUPFAM" id="SSF47781">
    <property type="entry name" value="RuvA domain 2-like"/>
    <property type="match status" value="2"/>
</dbReference>
<proteinExistence type="predicted"/>
<organism evidence="2 3">
    <name type="scientific">Hathewaya proteolytica DSM 3090</name>
    <dbReference type="NCBI Taxonomy" id="1121331"/>
    <lineage>
        <taxon>Bacteria</taxon>
        <taxon>Bacillati</taxon>
        <taxon>Bacillota</taxon>
        <taxon>Clostridia</taxon>
        <taxon>Eubacteriales</taxon>
        <taxon>Clostridiaceae</taxon>
        <taxon>Hathewaya</taxon>
    </lineage>
</organism>
<dbReference type="InterPro" id="IPR010994">
    <property type="entry name" value="RuvA_2-like"/>
</dbReference>
<dbReference type="Gene3D" id="1.10.3500.10">
    <property type="entry name" value="Tex N-terminal region-like"/>
    <property type="match status" value="1"/>
</dbReference>
<dbReference type="PROSITE" id="PS50126">
    <property type="entry name" value="S1"/>
    <property type="match status" value="1"/>
</dbReference>
<protein>
    <recommendedName>
        <fullName evidence="1">S1 motif domain-containing protein</fullName>
    </recommendedName>
</protein>
<dbReference type="Pfam" id="PF17674">
    <property type="entry name" value="HHH_9"/>
    <property type="match status" value="1"/>
</dbReference>
<dbReference type="InterPro" id="IPR044146">
    <property type="entry name" value="S1_Tex"/>
</dbReference>
<dbReference type="PANTHER" id="PTHR10724">
    <property type="entry name" value="30S RIBOSOMAL PROTEIN S1"/>
    <property type="match status" value="1"/>
</dbReference>
<dbReference type="InterPro" id="IPR050437">
    <property type="entry name" value="Ribos_protein_bS1-like"/>
</dbReference>
<feature type="domain" description="S1 motif" evidence="1">
    <location>
        <begin position="650"/>
        <end position="719"/>
    </location>
</feature>
<dbReference type="Gene3D" id="1.10.150.310">
    <property type="entry name" value="Tex RuvX-like domain-like"/>
    <property type="match status" value="1"/>
</dbReference>
<name>A0A1M6NDG2_9CLOT</name>
<dbReference type="InterPro" id="IPR006641">
    <property type="entry name" value="YqgF/RNaseH-like_dom"/>
</dbReference>
<dbReference type="FunFam" id="1.10.150.310:FF:000001">
    <property type="entry name" value="RNA-binding transcriptional accessory protein"/>
    <property type="match status" value="1"/>
</dbReference>
<gene>
    <name evidence="2" type="ORF">SAMN02745248_01350</name>
</gene>
<keyword evidence="3" id="KW-1185">Reference proteome</keyword>
<dbReference type="OrthoDB" id="9804714at2"/>
<dbReference type="STRING" id="1121331.SAMN02745248_01350"/>
<dbReference type="SMART" id="SM00316">
    <property type="entry name" value="S1"/>
    <property type="match status" value="1"/>
</dbReference>
<dbReference type="FunFam" id="2.40.50.140:FF:000051">
    <property type="entry name" value="RNA-binding transcriptional accessory protein"/>
    <property type="match status" value="1"/>
</dbReference>
<dbReference type="Proteomes" id="UP000183952">
    <property type="component" value="Unassembled WGS sequence"/>
</dbReference>
<dbReference type="InterPro" id="IPR037027">
    <property type="entry name" value="YqgF/RNaseH-like_dom_sf"/>
</dbReference>
<evidence type="ECO:0000259" key="1">
    <source>
        <dbReference type="PROSITE" id="PS50126"/>
    </source>
</evidence>
<accession>A0A1M6NDG2</accession>
<dbReference type="InterPro" id="IPR023319">
    <property type="entry name" value="Tex-like_HTH_dom_sf"/>
</dbReference>
<dbReference type="InterPro" id="IPR032639">
    <property type="entry name" value="Tex_YqgF"/>
</dbReference>